<gene>
    <name evidence="1" type="ORF">A3G56_01670</name>
</gene>
<dbReference type="EMBL" id="MFFX01000008">
    <property type="protein sequence ID" value="OGF19804.1"/>
    <property type="molecule type" value="Genomic_DNA"/>
</dbReference>
<accession>A0A1F5RZH0</accession>
<dbReference type="PANTHER" id="PTHR21485">
    <property type="entry name" value="HAD SUPERFAMILY MEMBERS CMAS AND KDSC"/>
    <property type="match status" value="1"/>
</dbReference>
<dbReference type="Proteomes" id="UP000178682">
    <property type="component" value="Unassembled WGS sequence"/>
</dbReference>
<dbReference type="InterPro" id="IPR050793">
    <property type="entry name" value="CMP-NeuNAc_synthase"/>
</dbReference>
<evidence type="ECO:0000313" key="1">
    <source>
        <dbReference type="EMBL" id="OGF19804.1"/>
    </source>
</evidence>
<evidence type="ECO:0008006" key="3">
    <source>
        <dbReference type="Google" id="ProtNLM"/>
    </source>
</evidence>
<sequence length="231" mass="26517">MLKTGEKVVAIIIARGGSKSIPRKNVLPVGGKPLVAWPVDLAKSVDRVDRVIITTDDDEIMEIARQHGAEALFKRPAELADDETPTLPVLRHCLKYLAEAENYKADVVLLLYPTAPFLKKERVEEALDLFERQKCNSVISVVKDWGRFWKLFEDDRKYKPLHPEQRVNRQYYNPLFREDGAVYFSRYEVLMNMNKLVDENNVEFLTMAEGENIDIDDPKDLAKANKIAVNK</sequence>
<comment type="caution">
    <text evidence="1">The sequence shown here is derived from an EMBL/GenBank/DDBJ whole genome shotgun (WGS) entry which is preliminary data.</text>
</comment>
<dbReference type="Gene3D" id="3.90.550.10">
    <property type="entry name" value="Spore Coat Polysaccharide Biosynthesis Protein SpsA, Chain A"/>
    <property type="match status" value="1"/>
</dbReference>
<dbReference type="InterPro" id="IPR029044">
    <property type="entry name" value="Nucleotide-diphossugar_trans"/>
</dbReference>
<reference evidence="1 2" key="1">
    <citation type="journal article" date="2016" name="Nat. Commun.">
        <title>Thousands of microbial genomes shed light on interconnected biogeochemical processes in an aquifer system.</title>
        <authorList>
            <person name="Anantharaman K."/>
            <person name="Brown C.T."/>
            <person name="Hug L.A."/>
            <person name="Sharon I."/>
            <person name="Castelle C.J."/>
            <person name="Probst A.J."/>
            <person name="Thomas B.C."/>
            <person name="Singh A."/>
            <person name="Wilkins M.J."/>
            <person name="Karaoz U."/>
            <person name="Brodie E.L."/>
            <person name="Williams K.H."/>
            <person name="Hubbard S.S."/>
            <person name="Banfield J.F."/>
        </authorList>
    </citation>
    <scope>NUCLEOTIDE SEQUENCE [LARGE SCALE GENOMIC DNA]</scope>
</reference>
<dbReference type="CDD" id="cd02513">
    <property type="entry name" value="CMP-NeuAc_Synthase"/>
    <property type="match status" value="1"/>
</dbReference>
<dbReference type="GO" id="GO:0008781">
    <property type="term" value="F:N-acylneuraminate cytidylyltransferase activity"/>
    <property type="evidence" value="ECO:0007669"/>
    <property type="project" value="TreeGrafter"/>
</dbReference>
<dbReference type="SUPFAM" id="SSF53448">
    <property type="entry name" value="Nucleotide-diphospho-sugar transferases"/>
    <property type="match status" value="1"/>
</dbReference>
<dbReference type="PANTHER" id="PTHR21485:SF6">
    <property type="entry name" value="N-ACYLNEURAMINATE CYTIDYLYLTRANSFERASE-RELATED"/>
    <property type="match status" value="1"/>
</dbReference>
<protein>
    <recommendedName>
        <fullName evidence="3">Acylneuraminate cytidylyltransferase</fullName>
    </recommendedName>
</protein>
<dbReference type="InterPro" id="IPR003329">
    <property type="entry name" value="Cytidylyl_trans"/>
</dbReference>
<organism evidence="1 2">
    <name type="scientific">Candidatus Falkowbacteria bacterium RIFCSPLOWO2_12_FULL_45_10</name>
    <dbReference type="NCBI Taxonomy" id="1797990"/>
    <lineage>
        <taxon>Bacteria</taxon>
        <taxon>Candidatus Falkowiibacteriota</taxon>
    </lineage>
</organism>
<evidence type="ECO:0000313" key="2">
    <source>
        <dbReference type="Proteomes" id="UP000178682"/>
    </source>
</evidence>
<name>A0A1F5RZH0_9BACT</name>
<proteinExistence type="predicted"/>
<dbReference type="Pfam" id="PF02348">
    <property type="entry name" value="CTP_transf_3"/>
    <property type="match status" value="1"/>
</dbReference>
<dbReference type="AlphaFoldDB" id="A0A1F5RZH0"/>